<reference evidence="3" key="1">
    <citation type="journal article" date="2022" name="Microb. Genom.">
        <title>A global pangenome for the wheat fungal pathogen Pyrenophora tritici-repentis and prediction of effector protein structural homology.</title>
        <authorList>
            <person name="Moolhuijzen P.M."/>
            <person name="See P.T."/>
            <person name="Shi G."/>
            <person name="Powell H.R."/>
            <person name="Cockram J."/>
            <person name="Jorgensen L.N."/>
            <person name="Benslimane H."/>
            <person name="Strelkov S.E."/>
            <person name="Turner J."/>
            <person name="Liu Z."/>
            <person name="Moffat C.S."/>
        </authorList>
    </citation>
    <scope>NUCLEOTIDE SEQUENCE [LARGE SCALE GENOMIC DNA]</scope>
</reference>
<dbReference type="PANTHER" id="PTHR33594:SF1">
    <property type="entry name" value="HD_PDEASE DOMAIN-CONTAINING PROTEIN"/>
    <property type="match status" value="1"/>
</dbReference>
<evidence type="ECO:0000313" key="3">
    <source>
        <dbReference type="Proteomes" id="UP000249757"/>
    </source>
</evidence>
<feature type="region of interest" description="Disordered" evidence="1">
    <location>
        <begin position="16"/>
        <end position="52"/>
    </location>
</feature>
<keyword evidence="3" id="KW-1185">Reference proteome</keyword>
<dbReference type="PANTHER" id="PTHR33594">
    <property type="entry name" value="SUPERFAMILY HYDROLASE, PUTATIVE (AFU_ORTHOLOGUE AFUA_1G03035)-RELATED"/>
    <property type="match status" value="1"/>
</dbReference>
<name>A0A922NK40_9PLEO</name>
<evidence type="ECO:0000256" key="1">
    <source>
        <dbReference type="SAM" id="MobiDB-lite"/>
    </source>
</evidence>
<dbReference type="Gene3D" id="1.10.472.50">
    <property type="entry name" value="HD-domain/PDEase-like"/>
    <property type="match status" value="1"/>
</dbReference>
<evidence type="ECO:0008006" key="4">
    <source>
        <dbReference type="Google" id="ProtNLM"/>
    </source>
</evidence>
<dbReference type="AlphaFoldDB" id="A0A922NK40"/>
<dbReference type="Proteomes" id="UP000249757">
    <property type="component" value="Unassembled WGS sequence"/>
</dbReference>
<proteinExistence type="predicted"/>
<feature type="compositionally biased region" description="Low complexity" evidence="1">
    <location>
        <begin position="32"/>
        <end position="52"/>
    </location>
</feature>
<dbReference type="OrthoDB" id="16547at2759"/>
<dbReference type="Gene3D" id="1.20.58.1910">
    <property type="match status" value="1"/>
</dbReference>
<gene>
    <name evidence="2" type="ORF">Ptr86124_004293</name>
</gene>
<evidence type="ECO:0000313" key="2">
    <source>
        <dbReference type="EMBL" id="KAI1517356.1"/>
    </source>
</evidence>
<accession>A0A922NK40</accession>
<organism evidence="2 3">
    <name type="scientific">Pyrenophora tritici-repentis</name>
    <dbReference type="NCBI Taxonomy" id="45151"/>
    <lineage>
        <taxon>Eukaryota</taxon>
        <taxon>Fungi</taxon>
        <taxon>Dikarya</taxon>
        <taxon>Ascomycota</taxon>
        <taxon>Pezizomycotina</taxon>
        <taxon>Dothideomycetes</taxon>
        <taxon>Pleosporomycetidae</taxon>
        <taxon>Pleosporales</taxon>
        <taxon>Pleosporineae</taxon>
        <taxon>Pleosporaceae</taxon>
        <taxon>Pyrenophora</taxon>
    </lineage>
</organism>
<comment type="caution">
    <text evidence="2">The sequence shown here is derived from an EMBL/GenBank/DDBJ whole genome shotgun (WGS) entry which is preliminary data.</text>
</comment>
<sequence length="292" mass="32514">MKDLVNAISHRFRGLSKSQAAIGSPPPPPMDAPATPVRNANTSPTTTNTSTPAKVNMSLLDKALPALPTSRPVTLETEAVKNDYSLFDMDKLAIEPEHRQWFAAINISIRRFGETMNPSHDYQHVCRIVSNAATILHKESECSEWARSIDPLSIWVACMIHDVSNDIYQDAGETWSQIDIIDAFLEPLGCPAAIRYQAAQLIAKVPYTMEIADEEGVKAFADENHAFCIFQDAVRLEGLGAVGVSRFPPYGDGNNVRSDELIGNWIRPVEERFAHYPRMMKTETGREMAEER</sequence>
<protein>
    <recommendedName>
        <fullName evidence="4">HD/PDEase domain-containing protein</fullName>
    </recommendedName>
</protein>
<dbReference type="EMBL" id="NRDI02000004">
    <property type="protein sequence ID" value="KAI1517356.1"/>
    <property type="molecule type" value="Genomic_DNA"/>
</dbReference>
<dbReference type="SUPFAM" id="SSF109604">
    <property type="entry name" value="HD-domain/PDEase-like"/>
    <property type="match status" value="1"/>
</dbReference>